<keyword evidence="5" id="KW-1185">Reference proteome</keyword>
<reference evidence="2 5" key="1">
    <citation type="journal article" date="2019" name="Sci. Rep.">
        <title>Orb-weaving spider Araneus ventricosus genome elucidates the spidroin gene catalogue.</title>
        <authorList>
            <person name="Kono N."/>
            <person name="Nakamura H."/>
            <person name="Ohtoshi R."/>
            <person name="Moran D.A.P."/>
            <person name="Shinohara A."/>
            <person name="Yoshida Y."/>
            <person name="Fujiwara M."/>
            <person name="Mori M."/>
            <person name="Tomita M."/>
            <person name="Arakawa K."/>
        </authorList>
    </citation>
    <scope>NUCLEOTIDE SEQUENCE [LARGE SCALE GENOMIC DNA]</scope>
</reference>
<comment type="caution">
    <text evidence="2">The sequence shown here is derived from an EMBL/GenBank/DDBJ whole genome shotgun (WGS) entry which is preliminary data.</text>
</comment>
<dbReference type="EMBL" id="BGPR01137085">
    <property type="protein sequence ID" value="GBN59303.1"/>
    <property type="molecule type" value="Genomic_DNA"/>
</dbReference>
<dbReference type="EMBL" id="BGPR01137071">
    <property type="protein sequence ID" value="GBN59272.1"/>
    <property type="molecule type" value="Genomic_DNA"/>
</dbReference>
<organism evidence="2 5">
    <name type="scientific">Araneus ventricosus</name>
    <name type="common">Orbweaver spider</name>
    <name type="synonym">Epeira ventricosa</name>
    <dbReference type="NCBI Taxonomy" id="182803"/>
    <lineage>
        <taxon>Eukaryota</taxon>
        <taxon>Metazoa</taxon>
        <taxon>Ecdysozoa</taxon>
        <taxon>Arthropoda</taxon>
        <taxon>Chelicerata</taxon>
        <taxon>Arachnida</taxon>
        <taxon>Araneae</taxon>
        <taxon>Araneomorphae</taxon>
        <taxon>Entelegynae</taxon>
        <taxon>Araneoidea</taxon>
        <taxon>Araneidae</taxon>
        <taxon>Araneus</taxon>
    </lineage>
</organism>
<evidence type="ECO:0000313" key="5">
    <source>
        <dbReference type="Proteomes" id="UP000499080"/>
    </source>
</evidence>
<gene>
    <name evidence="2" type="ORF">AVEN_116459_1</name>
    <name evidence="3" type="ORF">AVEN_119491_1</name>
    <name evidence="4" type="ORF">AVEN_222342_1</name>
    <name evidence="1" type="ORF">AVEN_242481_1</name>
</gene>
<evidence type="ECO:0000313" key="3">
    <source>
        <dbReference type="EMBL" id="GBN59308.1"/>
    </source>
</evidence>
<dbReference type="AlphaFoldDB" id="A0A4Y2Q893"/>
<evidence type="ECO:0000313" key="1">
    <source>
        <dbReference type="EMBL" id="GBN59272.1"/>
    </source>
</evidence>
<name>A0A4Y2Q893_ARAVE</name>
<accession>A0A4Y2Q893</accession>
<dbReference type="EMBL" id="BGPR01137096">
    <property type="protein sequence ID" value="GBN59336.1"/>
    <property type="molecule type" value="Genomic_DNA"/>
</dbReference>
<evidence type="ECO:0000313" key="4">
    <source>
        <dbReference type="EMBL" id="GBN59336.1"/>
    </source>
</evidence>
<dbReference type="EMBL" id="BGPR01137086">
    <property type="protein sequence ID" value="GBN59308.1"/>
    <property type="molecule type" value="Genomic_DNA"/>
</dbReference>
<sequence>MPFGKVIEEGGGGVNDHPDWASPIHVASCRKLPDLEGLEIKSRLGIKELNISHVFLLFRIQIIIRESIVVDKKFDFKLLINLHVLDLPVSEGRGCLANRDIDLKRIPGAKPKSTEELPCKWARCTLNPSRSNVLPLVWRGDLERGCRLRCHPHHQTTAEI</sequence>
<proteinExistence type="predicted"/>
<dbReference type="Proteomes" id="UP000499080">
    <property type="component" value="Unassembled WGS sequence"/>
</dbReference>
<evidence type="ECO:0000313" key="2">
    <source>
        <dbReference type="EMBL" id="GBN59303.1"/>
    </source>
</evidence>
<protein>
    <submittedName>
        <fullName evidence="2">Uncharacterized protein</fullName>
    </submittedName>
</protein>